<evidence type="ECO:0000313" key="2">
    <source>
        <dbReference type="Proteomes" id="UP001309876"/>
    </source>
</evidence>
<dbReference type="Proteomes" id="UP001309876">
    <property type="component" value="Unassembled WGS sequence"/>
</dbReference>
<evidence type="ECO:0000313" key="1">
    <source>
        <dbReference type="EMBL" id="KAK5081752.1"/>
    </source>
</evidence>
<sequence length="341" mass="38226">MATSNPSYSVYGGGFGQDQSSVQAMRGRTRFDITVRHQEIKETYFGDHYLPLLEAMWARLHDLSARDHIDYICEYCLPLMEQLAPQVSFKGLKLEDLLHSPLYALEIVKTDIPGDTRIVGADRCTYSPANFIAPLETVHLPPGCDAIPLFAASQISLDNHDPSRSLQGGLFVPDGRYMYFKPREDGRQEQFDRELRILCDIKRQQLAGSEIRLPDLQGIVVSGEADERFIGLLIAIIPASSLGIDLLSAGCWTNSDLHMKWEQQVTTTVEVLHAHGIVWGDVNAGNVVIDQAFDAWVIDFGGRNNPEFVDDDKVETIDGDWQGVRRLFQVWLANRRAGVPL</sequence>
<proteinExistence type="predicted"/>
<organism evidence="1 2">
    <name type="scientific">Lithohypha guttulata</name>
    <dbReference type="NCBI Taxonomy" id="1690604"/>
    <lineage>
        <taxon>Eukaryota</taxon>
        <taxon>Fungi</taxon>
        <taxon>Dikarya</taxon>
        <taxon>Ascomycota</taxon>
        <taxon>Pezizomycotina</taxon>
        <taxon>Eurotiomycetes</taxon>
        <taxon>Chaetothyriomycetidae</taxon>
        <taxon>Chaetothyriales</taxon>
        <taxon>Trichomeriaceae</taxon>
        <taxon>Lithohypha</taxon>
    </lineage>
</organism>
<dbReference type="SUPFAM" id="SSF56112">
    <property type="entry name" value="Protein kinase-like (PK-like)"/>
    <property type="match status" value="1"/>
</dbReference>
<dbReference type="AlphaFoldDB" id="A0AAN7SUD7"/>
<accession>A0AAN7SUD7</accession>
<comment type="caution">
    <text evidence="1">The sequence shown here is derived from an EMBL/GenBank/DDBJ whole genome shotgun (WGS) entry which is preliminary data.</text>
</comment>
<protein>
    <recommendedName>
        <fullName evidence="3">Protein kinase domain-containing protein</fullName>
    </recommendedName>
</protein>
<dbReference type="InterPro" id="IPR011009">
    <property type="entry name" value="Kinase-like_dom_sf"/>
</dbReference>
<reference evidence="1 2" key="1">
    <citation type="submission" date="2023-08" db="EMBL/GenBank/DDBJ databases">
        <title>Black Yeasts Isolated from many extreme environments.</title>
        <authorList>
            <person name="Coleine C."/>
            <person name="Stajich J.E."/>
            <person name="Selbmann L."/>
        </authorList>
    </citation>
    <scope>NUCLEOTIDE SEQUENCE [LARGE SCALE GENOMIC DNA]</scope>
    <source>
        <strain evidence="1 2">CCFEE 5910</strain>
    </source>
</reference>
<evidence type="ECO:0008006" key="3">
    <source>
        <dbReference type="Google" id="ProtNLM"/>
    </source>
</evidence>
<name>A0AAN7SUD7_9EURO</name>
<keyword evidence="2" id="KW-1185">Reference proteome</keyword>
<dbReference type="Gene3D" id="1.10.510.10">
    <property type="entry name" value="Transferase(Phosphotransferase) domain 1"/>
    <property type="match status" value="1"/>
</dbReference>
<dbReference type="EMBL" id="JAVRRJ010000009">
    <property type="protein sequence ID" value="KAK5081752.1"/>
    <property type="molecule type" value="Genomic_DNA"/>
</dbReference>
<gene>
    <name evidence="1" type="ORF">LTR05_007888</name>
</gene>